<comment type="caution">
    <text evidence="1">The sequence shown here is derived from an EMBL/GenBank/DDBJ whole genome shotgun (WGS) entry which is preliminary data.</text>
</comment>
<dbReference type="AlphaFoldDB" id="A0A835Q5H2"/>
<sequence length="93" mass="10650">MTEVEGRAFVTVISLRLAGSIEDKSFHTHHPISFCGVSAMWRFQIPLPVSLIWLTQSDKNHSFWNGTIVARTMIRFAYIDPCRLARACFHKAE</sequence>
<organism evidence="1 2">
    <name type="scientific">Vanilla planifolia</name>
    <name type="common">Vanilla</name>
    <dbReference type="NCBI Taxonomy" id="51239"/>
    <lineage>
        <taxon>Eukaryota</taxon>
        <taxon>Viridiplantae</taxon>
        <taxon>Streptophyta</taxon>
        <taxon>Embryophyta</taxon>
        <taxon>Tracheophyta</taxon>
        <taxon>Spermatophyta</taxon>
        <taxon>Magnoliopsida</taxon>
        <taxon>Liliopsida</taxon>
        <taxon>Asparagales</taxon>
        <taxon>Orchidaceae</taxon>
        <taxon>Vanilloideae</taxon>
        <taxon>Vanilleae</taxon>
        <taxon>Vanilla</taxon>
    </lineage>
</organism>
<dbReference type="OrthoDB" id="108365at2759"/>
<dbReference type="Proteomes" id="UP000636800">
    <property type="component" value="Chromosome 10"/>
</dbReference>
<name>A0A835Q5H2_VANPL</name>
<protein>
    <submittedName>
        <fullName evidence="1">Uncharacterized protein</fullName>
    </submittedName>
</protein>
<proteinExistence type="predicted"/>
<keyword evidence="2" id="KW-1185">Reference proteome</keyword>
<accession>A0A835Q5H2</accession>
<gene>
    <name evidence="1" type="ORF">HPP92_020590</name>
</gene>
<evidence type="ECO:0000313" key="2">
    <source>
        <dbReference type="Proteomes" id="UP000636800"/>
    </source>
</evidence>
<evidence type="ECO:0000313" key="1">
    <source>
        <dbReference type="EMBL" id="KAG0464521.1"/>
    </source>
</evidence>
<dbReference type="EMBL" id="JADCNL010000010">
    <property type="protein sequence ID" value="KAG0464521.1"/>
    <property type="molecule type" value="Genomic_DNA"/>
</dbReference>
<reference evidence="1 2" key="1">
    <citation type="journal article" date="2020" name="Nat. Food">
        <title>A phased Vanilla planifolia genome enables genetic improvement of flavour and production.</title>
        <authorList>
            <person name="Hasing T."/>
            <person name="Tang H."/>
            <person name="Brym M."/>
            <person name="Khazi F."/>
            <person name="Huang T."/>
            <person name="Chambers A.H."/>
        </authorList>
    </citation>
    <scope>NUCLEOTIDE SEQUENCE [LARGE SCALE GENOMIC DNA]</scope>
    <source>
        <tissue evidence="1">Leaf</tissue>
    </source>
</reference>